<organism evidence="11 12">
    <name type="scientific">Methylobacillus flagellatus (strain ATCC 51484 / DSM 6875 / VKM B-1610 / KT)</name>
    <dbReference type="NCBI Taxonomy" id="265072"/>
    <lineage>
        <taxon>Bacteria</taxon>
        <taxon>Pseudomonadati</taxon>
        <taxon>Pseudomonadota</taxon>
        <taxon>Betaproteobacteria</taxon>
        <taxon>Nitrosomonadales</taxon>
        <taxon>Methylophilaceae</taxon>
        <taxon>Methylobacillus</taxon>
    </lineage>
</organism>
<keyword evidence="7 10" id="KW-0283">Flagellar rotation</keyword>
<keyword evidence="8 10" id="KW-1133">Transmembrane helix</keyword>
<dbReference type="KEGG" id="mfa:Mfla_1972"/>
<evidence type="ECO:0000256" key="10">
    <source>
        <dbReference type="RuleBase" id="RU364125"/>
    </source>
</evidence>
<comment type="function">
    <text evidence="1 10">Controls the rotational direction of flagella during chemotaxis.</text>
</comment>
<dbReference type="EMBL" id="CP000284">
    <property type="protein sequence ID" value="ABE50239.1"/>
    <property type="molecule type" value="Genomic_DNA"/>
</dbReference>
<comment type="similarity">
    <text evidence="3 10">Belongs to the FliL family.</text>
</comment>
<dbReference type="PANTHER" id="PTHR35091:SF2">
    <property type="entry name" value="FLAGELLAR PROTEIN FLIL"/>
    <property type="match status" value="1"/>
</dbReference>
<gene>
    <name evidence="11" type="ordered locus">Mfla_1972</name>
</gene>
<comment type="subcellular location">
    <subcellularLocation>
        <location evidence="10">Cell inner membrane</location>
    </subcellularLocation>
    <subcellularLocation>
        <location evidence="2">Cell membrane</location>
        <topology evidence="2">Single-pass membrane protein</topology>
    </subcellularLocation>
</comment>
<evidence type="ECO:0000256" key="6">
    <source>
        <dbReference type="ARBA" id="ARBA00022692"/>
    </source>
</evidence>
<keyword evidence="5 10" id="KW-0145">Chemotaxis</keyword>
<dbReference type="GO" id="GO:0009425">
    <property type="term" value="C:bacterial-type flagellum basal body"/>
    <property type="evidence" value="ECO:0007669"/>
    <property type="project" value="InterPro"/>
</dbReference>
<dbReference type="STRING" id="265072.Mfla_1972"/>
<keyword evidence="10" id="KW-0997">Cell inner membrane</keyword>
<keyword evidence="12" id="KW-1185">Reference proteome</keyword>
<dbReference type="RefSeq" id="WP_011480193.1">
    <property type="nucleotide sequence ID" value="NC_007947.1"/>
</dbReference>
<dbReference type="GO" id="GO:0071978">
    <property type="term" value="P:bacterial-type flagellum-dependent swarming motility"/>
    <property type="evidence" value="ECO:0007669"/>
    <property type="project" value="TreeGrafter"/>
</dbReference>
<reference evidence="11 12" key="1">
    <citation type="submission" date="2006-03" db="EMBL/GenBank/DDBJ databases">
        <title>Complete sequence of Methylobacillus flagellatus KT.</title>
        <authorList>
            <consortium name="US DOE Joint Genome Institute"/>
            <person name="Copeland A."/>
            <person name="Lucas S."/>
            <person name="Lapidus A."/>
            <person name="Barry K."/>
            <person name="Detter J.C."/>
            <person name="Glavina del Rio T."/>
            <person name="Hammon N."/>
            <person name="Israni S."/>
            <person name="Dalin E."/>
            <person name="Tice H."/>
            <person name="Pitluck S."/>
            <person name="Brettin T."/>
            <person name="Bruce D."/>
            <person name="Han C."/>
            <person name="Tapia R."/>
            <person name="Saunders E."/>
            <person name="Gilna P."/>
            <person name="Schmutz J."/>
            <person name="Larimer F."/>
            <person name="Land M."/>
            <person name="Kyrpides N."/>
            <person name="Anderson I."/>
            <person name="Richardson P."/>
        </authorList>
    </citation>
    <scope>NUCLEOTIDE SEQUENCE [LARGE SCALE GENOMIC DNA]</scope>
    <source>
        <strain evidence="12">KT / ATCC 51484 / DSM 6875</strain>
    </source>
</reference>
<dbReference type="eggNOG" id="COG1580">
    <property type="taxonomic scope" value="Bacteria"/>
</dbReference>
<dbReference type="OrthoDB" id="5297029at2"/>
<keyword evidence="11" id="KW-0966">Cell projection</keyword>
<keyword evidence="4" id="KW-1003">Cell membrane</keyword>
<evidence type="ECO:0000256" key="4">
    <source>
        <dbReference type="ARBA" id="ARBA00022475"/>
    </source>
</evidence>
<evidence type="ECO:0000313" key="11">
    <source>
        <dbReference type="EMBL" id="ABE50239.1"/>
    </source>
</evidence>
<evidence type="ECO:0000256" key="2">
    <source>
        <dbReference type="ARBA" id="ARBA00004162"/>
    </source>
</evidence>
<keyword evidence="6 10" id="KW-0812">Transmembrane</keyword>
<keyword evidence="9 10" id="KW-0472">Membrane</keyword>
<keyword evidence="11" id="KW-0282">Flagellum</keyword>
<dbReference type="GO" id="GO:0005886">
    <property type="term" value="C:plasma membrane"/>
    <property type="evidence" value="ECO:0007669"/>
    <property type="project" value="UniProtKB-SubCell"/>
</dbReference>
<evidence type="ECO:0000256" key="7">
    <source>
        <dbReference type="ARBA" id="ARBA00022779"/>
    </source>
</evidence>
<dbReference type="InterPro" id="IPR005503">
    <property type="entry name" value="FliL"/>
</dbReference>
<evidence type="ECO:0000256" key="5">
    <source>
        <dbReference type="ARBA" id="ARBA00022500"/>
    </source>
</evidence>
<proteinExistence type="inferred from homology"/>
<dbReference type="Proteomes" id="UP000002440">
    <property type="component" value="Chromosome"/>
</dbReference>
<dbReference type="Pfam" id="PF03748">
    <property type="entry name" value="FliL"/>
    <property type="match status" value="1"/>
</dbReference>
<dbReference type="HOGENOM" id="CLU_099018_0_0_4"/>
<name>Q1GZU8_METFK</name>
<evidence type="ECO:0000256" key="9">
    <source>
        <dbReference type="ARBA" id="ARBA00023136"/>
    </source>
</evidence>
<evidence type="ECO:0000256" key="1">
    <source>
        <dbReference type="ARBA" id="ARBA00002254"/>
    </source>
</evidence>
<dbReference type="PANTHER" id="PTHR35091">
    <property type="entry name" value="FLAGELLAR PROTEIN FLIL"/>
    <property type="match status" value="1"/>
</dbReference>
<accession>Q1GZU8</accession>
<sequence>MAQQAAKQGAAKDTQQKGSKKGLILALIGGLLVAVLGAGGAYWYLKQHDGNQQDKPREEKVVAKEPVFVTLDTFTVNLQPDPDDQYLQVDLTVQVEDQAQADIIKKHMPSVRNRILILLSSKKSSELLNIDGKKALASEIIAQLSEPFSPGAKPQAVSDVFFTSFVIQ</sequence>
<keyword evidence="11" id="KW-0969">Cilium</keyword>
<dbReference type="NCBIfam" id="NF005435">
    <property type="entry name" value="PRK07021.1"/>
    <property type="match status" value="1"/>
</dbReference>
<evidence type="ECO:0000256" key="3">
    <source>
        <dbReference type="ARBA" id="ARBA00008281"/>
    </source>
</evidence>
<protein>
    <recommendedName>
        <fullName evidence="10">Flagellar protein FliL</fullName>
    </recommendedName>
</protein>
<dbReference type="GO" id="GO:0006935">
    <property type="term" value="P:chemotaxis"/>
    <property type="evidence" value="ECO:0007669"/>
    <property type="project" value="UniProtKB-KW"/>
</dbReference>
<feature type="transmembrane region" description="Helical" evidence="10">
    <location>
        <begin position="22"/>
        <end position="45"/>
    </location>
</feature>
<evidence type="ECO:0000313" key="12">
    <source>
        <dbReference type="Proteomes" id="UP000002440"/>
    </source>
</evidence>
<dbReference type="AlphaFoldDB" id="Q1GZU8"/>
<evidence type="ECO:0000256" key="8">
    <source>
        <dbReference type="ARBA" id="ARBA00022989"/>
    </source>
</evidence>